<gene>
    <name evidence="1" type="ORF">PQ465_19210</name>
</gene>
<keyword evidence="2" id="KW-1185">Reference proteome</keyword>
<evidence type="ECO:0000313" key="1">
    <source>
        <dbReference type="EMBL" id="WDF68410.1"/>
    </source>
</evidence>
<proteinExistence type="predicted"/>
<organism evidence="1 2">
    <name type="scientific">Sphingobacterium oryzagri</name>
    <dbReference type="NCBI Taxonomy" id="3025669"/>
    <lineage>
        <taxon>Bacteria</taxon>
        <taxon>Pseudomonadati</taxon>
        <taxon>Bacteroidota</taxon>
        <taxon>Sphingobacteriia</taxon>
        <taxon>Sphingobacteriales</taxon>
        <taxon>Sphingobacteriaceae</taxon>
        <taxon>Sphingobacterium</taxon>
    </lineage>
</organism>
<evidence type="ECO:0000313" key="2">
    <source>
        <dbReference type="Proteomes" id="UP001221558"/>
    </source>
</evidence>
<dbReference type="Proteomes" id="UP001221558">
    <property type="component" value="Chromosome"/>
</dbReference>
<sequence>MTDRTCTTERNMELLQQHEDAGTTFTLYKVDNGSSGFTVSLRICNVTQNKLIEEISLRGEDYFPTIDSVVDHTVYLHYNFPRTNPQTKTDELPFDSVVLGDALLDKTTLTYQYIVKNITNE</sequence>
<name>A0ABY7WJE2_9SPHI</name>
<reference evidence="1 2" key="1">
    <citation type="submission" date="2023-02" db="EMBL/GenBank/DDBJ databases">
        <title>Genome sequence of Sphingobacterium sp. KACC 22765.</title>
        <authorList>
            <person name="Kim S."/>
            <person name="Heo J."/>
            <person name="Kwon S.-W."/>
        </authorList>
    </citation>
    <scope>NUCLEOTIDE SEQUENCE [LARGE SCALE GENOMIC DNA]</scope>
    <source>
        <strain evidence="1 2">KACC 22765</strain>
    </source>
</reference>
<dbReference type="EMBL" id="CP117880">
    <property type="protein sequence ID" value="WDF68410.1"/>
    <property type="molecule type" value="Genomic_DNA"/>
</dbReference>
<dbReference type="RefSeq" id="WP_274267143.1">
    <property type="nucleotide sequence ID" value="NZ_CP117880.1"/>
</dbReference>
<protein>
    <submittedName>
        <fullName evidence="1">Uncharacterized protein</fullName>
    </submittedName>
</protein>
<accession>A0ABY7WJE2</accession>